<dbReference type="InterPro" id="IPR019819">
    <property type="entry name" value="Carboxylesterase_B_CS"/>
</dbReference>
<evidence type="ECO:0000256" key="2">
    <source>
        <dbReference type="ARBA" id="ARBA00022729"/>
    </source>
</evidence>
<evidence type="ECO:0000259" key="4">
    <source>
        <dbReference type="Pfam" id="PF00135"/>
    </source>
</evidence>
<evidence type="ECO:0000313" key="5">
    <source>
        <dbReference type="Proteomes" id="UP000046392"/>
    </source>
</evidence>
<keyword evidence="3" id="KW-1133">Transmembrane helix</keyword>
<dbReference type="InterPro" id="IPR051093">
    <property type="entry name" value="Neuroligin/BSAL"/>
</dbReference>
<keyword evidence="3" id="KW-0472">Membrane</keyword>
<dbReference type="Gene3D" id="3.40.50.1820">
    <property type="entry name" value="alpha/beta hydrolase"/>
    <property type="match status" value="1"/>
</dbReference>
<dbReference type="AlphaFoldDB" id="A0A0N5BXG1"/>
<dbReference type="InterPro" id="IPR002018">
    <property type="entry name" value="CarbesteraseB"/>
</dbReference>
<evidence type="ECO:0000313" key="6">
    <source>
        <dbReference type="WBParaSite" id="SPAL_0001049000.1"/>
    </source>
</evidence>
<sequence>MIYNFISISFFILISTNLISGLIRKTHSIELTVDSGSIRGEYLTIGAHDYAVFKGVPYAAPPVGSLRFQKPEPPAKWRGVMNATQYPSMCAQKPRTRETDPVNVYRTHISEDCLYINIFAPPQFTNNTYPIMVFIHGGNFQRGSSADFPQDAILNNFVSRKIIFISFNYRLGPLGFLSTGDEVLPGNIGLWDMIMALKWVKTNAHVFGGDPHNIMLSGHGSGAAAASLLALSPKTEGLFEKIFLMSGTGISPGIVRNTAINATWKLQEKLNCRSFNSSEIFDCLSKHVKDELLDVDRTFYDDYEEFVPIVDGDYGVIPEDPEVLASYRPKIPIMLGTTKDESSLRIVVLKEKEINLTYMDQKEGENFVHNLTHTFPGFINHPLISEGCKHEYVWSKINPKANEKDLPESILKMYSHFWYDAPTSRLASYYVKQKVPVYLYSFDHISENFAIDRAFHGIDEIFLFEMEPKFLQTRKDRNWQIDRRVTEIFAELIVNFLKYSDPTPELSGFTFNWTSMDPETISYLSITDSPSMLVGFRWDGHTFWNWYARYLDAVDVGNLQRIAQLDKQLGDYQLATWMLLFSALFFFAILVGLACYCTRKDSDDEDDI</sequence>
<comment type="similarity">
    <text evidence="1">Belongs to the type-B carboxylesterase/lipase family.</text>
</comment>
<proteinExistence type="inferred from homology"/>
<dbReference type="PANTHER" id="PTHR43903">
    <property type="entry name" value="NEUROLIGIN"/>
    <property type="match status" value="1"/>
</dbReference>
<dbReference type="Proteomes" id="UP000046392">
    <property type="component" value="Unplaced"/>
</dbReference>
<name>A0A0N5BXG1_STREA</name>
<evidence type="ECO:0000256" key="3">
    <source>
        <dbReference type="SAM" id="Phobius"/>
    </source>
</evidence>
<dbReference type="ESTHER" id="strea-a0a0n5bxg1">
    <property type="family name" value="OtherNon-catalytic_C"/>
</dbReference>
<reference evidence="6" key="1">
    <citation type="submission" date="2017-02" db="UniProtKB">
        <authorList>
            <consortium name="WormBaseParasite"/>
        </authorList>
    </citation>
    <scope>IDENTIFICATION</scope>
</reference>
<dbReference type="Pfam" id="PF00135">
    <property type="entry name" value="COesterase"/>
    <property type="match status" value="1"/>
</dbReference>
<protein>
    <submittedName>
        <fullName evidence="6">COesterase domain-containing protein</fullName>
    </submittedName>
</protein>
<organism evidence="5 6">
    <name type="scientific">Strongyloides papillosus</name>
    <name type="common">Intestinal threadworm</name>
    <dbReference type="NCBI Taxonomy" id="174720"/>
    <lineage>
        <taxon>Eukaryota</taxon>
        <taxon>Metazoa</taxon>
        <taxon>Ecdysozoa</taxon>
        <taxon>Nematoda</taxon>
        <taxon>Chromadorea</taxon>
        <taxon>Rhabditida</taxon>
        <taxon>Tylenchina</taxon>
        <taxon>Panagrolaimomorpha</taxon>
        <taxon>Strongyloidoidea</taxon>
        <taxon>Strongyloididae</taxon>
        <taxon>Strongyloides</taxon>
    </lineage>
</organism>
<dbReference type="SUPFAM" id="SSF53474">
    <property type="entry name" value="alpha/beta-Hydrolases"/>
    <property type="match status" value="1"/>
</dbReference>
<feature type="transmembrane region" description="Helical" evidence="3">
    <location>
        <begin position="574"/>
        <end position="596"/>
    </location>
</feature>
<keyword evidence="2" id="KW-0732">Signal</keyword>
<dbReference type="InterPro" id="IPR029058">
    <property type="entry name" value="AB_hydrolase_fold"/>
</dbReference>
<dbReference type="STRING" id="174720.A0A0N5BXG1"/>
<dbReference type="PROSITE" id="PS00941">
    <property type="entry name" value="CARBOXYLESTERASE_B_2"/>
    <property type="match status" value="1"/>
</dbReference>
<feature type="domain" description="Carboxylesterase type B" evidence="4">
    <location>
        <begin position="30"/>
        <end position="531"/>
    </location>
</feature>
<keyword evidence="3" id="KW-0812">Transmembrane</keyword>
<accession>A0A0N5BXG1</accession>
<dbReference type="WBParaSite" id="SPAL_0001049000.1">
    <property type="protein sequence ID" value="SPAL_0001049000.1"/>
    <property type="gene ID" value="SPAL_0001049000"/>
</dbReference>
<evidence type="ECO:0000256" key="1">
    <source>
        <dbReference type="ARBA" id="ARBA00005964"/>
    </source>
</evidence>
<keyword evidence="5" id="KW-1185">Reference proteome</keyword>